<organism evidence="1">
    <name type="scientific">mine drainage metagenome</name>
    <dbReference type="NCBI Taxonomy" id="410659"/>
    <lineage>
        <taxon>unclassified sequences</taxon>
        <taxon>metagenomes</taxon>
        <taxon>ecological metagenomes</taxon>
    </lineage>
</organism>
<sequence length="99" mass="11815">MGRARRPDLAACWRAYIHRFDVEHTLRFAKHTLGWTTPRVRLPEQADRWTWLVTAAYAQLRLARRLVADCRLPWEPPRDPAWLTPTRVRRGFRRLVATL</sequence>
<comment type="caution">
    <text evidence="1">The sequence shown here is derived from an EMBL/GenBank/DDBJ whole genome shotgun (WGS) entry which is preliminary data.</text>
</comment>
<evidence type="ECO:0008006" key="2">
    <source>
        <dbReference type="Google" id="ProtNLM"/>
    </source>
</evidence>
<dbReference type="EMBL" id="AUZY01000138">
    <property type="protein sequence ID" value="EQD79488.1"/>
    <property type="molecule type" value="Genomic_DNA"/>
</dbReference>
<protein>
    <recommendedName>
        <fullName evidence="2">Transposase IS4 family protein</fullName>
    </recommendedName>
</protein>
<proteinExistence type="predicted"/>
<name>T1CDG4_9ZZZZ</name>
<reference evidence="1" key="1">
    <citation type="submission" date="2013-08" db="EMBL/GenBank/DDBJ databases">
        <authorList>
            <person name="Mendez C."/>
            <person name="Richter M."/>
            <person name="Ferrer M."/>
            <person name="Sanchez J."/>
        </authorList>
    </citation>
    <scope>NUCLEOTIDE SEQUENCE</scope>
</reference>
<accession>T1CDG4</accession>
<reference evidence="1" key="2">
    <citation type="journal article" date="2014" name="ISME J.">
        <title>Microbial stratification in low pH oxic and suboxic macroscopic growths along an acid mine drainage.</title>
        <authorList>
            <person name="Mendez-Garcia C."/>
            <person name="Mesa V."/>
            <person name="Sprenger R.R."/>
            <person name="Richter M."/>
            <person name="Diez M.S."/>
            <person name="Solano J."/>
            <person name="Bargiela R."/>
            <person name="Golyshina O.V."/>
            <person name="Manteca A."/>
            <person name="Ramos J.L."/>
            <person name="Gallego J.R."/>
            <person name="Llorente I."/>
            <person name="Martins Dos Santos V.A."/>
            <person name="Jensen O.N."/>
            <person name="Pelaez A.I."/>
            <person name="Sanchez J."/>
            <person name="Ferrer M."/>
        </authorList>
    </citation>
    <scope>NUCLEOTIDE SEQUENCE</scope>
</reference>
<evidence type="ECO:0000313" key="1">
    <source>
        <dbReference type="EMBL" id="EQD79488.1"/>
    </source>
</evidence>
<feature type="non-terminal residue" evidence="1">
    <location>
        <position position="99"/>
    </location>
</feature>
<gene>
    <name evidence="1" type="ORF">B1B_00183</name>
</gene>
<dbReference type="AlphaFoldDB" id="T1CDG4"/>